<feature type="repeat" description="TPR" evidence="3">
    <location>
        <begin position="134"/>
        <end position="167"/>
    </location>
</feature>
<dbReference type="Gene3D" id="1.25.40.10">
    <property type="entry name" value="Tetratricopeptide repeat domain"/>
    <property type="match status" value="3"/>
</dbReference>
<evidence type="ECO:0000313" key="6">
    <source>
        <dbReference type="Proteomes" id="UP000518887"/>
    </source>
</evidence>
<dbReference type="GO" id="GO:0003677">
    <property type="term" value="F:DNA binding"/>
    <property type="evidence" value="ECO:0007669"/>
    <property type="project" value="InterPro"/>
</dbReference>
<dbReference type="SMART" id="SM00028">
    <property type="entry name" value="TPR"/>
    <property type="match status" value="6"/>
</dbReference>
<feature type="repeat" description="TPR" evidence="3">
    <location>
        <begin position="100"/>
        <end position="133"/>
    </location>
</feature>
<dbReference type="Pfam" id="PF04471">
    <property type="entry name" value="Mrr_cat"/>
    <property type="match status" value="1"/>
</dbReference>
<dbReference type="RefSeq" id="WP_184658128.1">
    <property type="nucleotide sequence ID" value="NZ_CP031518.1"/>
</dbReference>
<dbReference type="SUPFAM" id="SSF48452">
    <property type="entry name" value="TPR-like"/>
    <property type="match status" value="2"/>
</dbReference>
<dbReference type="PANTHER" id="PTHR44858:SF1">
    <property type="entry name" value="UDP-N-ACETYLGLUCOSAMINE--PEPTIDE N-ACETYLGLUCOSAMINYLTRANSFERASE SPINDLY-RELATED"/>
    <property type="match status" value="1"/>
</dbReference>
<sequence length="453" mass="51733">MVVVAVILILLVLIGFLGVFVIKSLAAPKKLDGINKLIKQQKFTQAQKAAKSLIAKDPRDYHAHYYLGKAYLADRKNELALMEFKTVANNALFDAQLPEAEFRKQLSQLYLKFNQLDEALKEFLLLTKLEPTNAENFYQCAKIYEQQSNAETALGFYQKAIKFNKKHVKAWAGMGMILFRAKQFNEAKKAIDYALRLSPETYSTFYYLGKIQKENKDYPAAVKSFEKACRDPEFKQRALLERGSCYMMAGATDNAQLEFEKAVKAGKDEKSQESLYARYFLASCYEKNRKIDKAIEQWQIIAKINRNFRDVSAKLSEYKDLQSNDSLKEFLTSSNAEFVEICKKASLAGFSMAAQTAEETKWGCQIIATEVKKDDWMNVRKQLFLLNFYRVTDPIEDAEVRRTLDLAKSKNCAKAYACTSSEFTSSAMRFAENRPIELVSREKLEAILAKAGI</sequence>
<feature type="repeat" description="TPR" evidence="3">
    <location>
        <begin position="168"/>
        <end position="201"/>
    </location>
</feature>
<accession>A0A7W8G888</accession>
<dbReference type="GO" id="GO:0009307">
    <property type="term" value="P:DNA restriction-modification system"/>
    <property type="evidence" value="ECO:0007669"/>
    <property type="project" value="InterPro"/>
</dbReference>
<evidence type="ECO:0000256" key="3">
    <source>
        <dbReference type="PROSITE-ProRule" id="PRU00339"/>
    </source>
</evidence>
<evidence type="ECO:0000259" key="4">
    <source>
        <dbReference type="Pfam" id="PF04471"/>
    </source>
</evidence>
<comment type="caution">
    <text evidence="5">The sequence shown here is derived from an EMBL/GenBank/DDBJ whole genome shotgun (WGS) entry which is preliminary data.</text>
</comment>
<keyword evidence="6" id="KW-1185">Reference proteome</keyword>
<keyword evidence="1" id="KW-0677">Repeat</keyword>
<dbReference type="InterPro" id="IPR011990">
    <property type="entry name" value="TPR-like_helical_dom_sf"/>
</dbReference>
<gene>
    <name evidence="5" type="ORF">HNP76_000998</name>
</gene>
<dbReference type="InterPro" id="IPR019734">
    <property type="entry name" value="TPR_rpt"/>
</dbReference>
<dbReference type="PANTHER" id="PTHR44858">
    <property type="entry name" value="TETRATRICOPEPTIDE REPEAT PROTEIN 6"/>
    <property type="match status" value="1"/>
</dbReference>
<feature type="domain" description="Restriction endonuclease type IV Mrr" evidence="4">
    <location>
        <begin position="335"/>
        <end position="447"/>
    </location>
</feature>
<dbReference type="InterPro" id="IPR050498">
    <property type="entry name" value="Ycf3"/>
</dbReference>
<dbReference type="InterPro" id="IPR007560">
    <property type="entry name" value="Restrct_endonuc_IV_Mrr"/>
</dbReference>
<dbReference type="PROSITE" id="PS50005">
    <property type="entry name" value="TPR"/>
    <property type="match status" value="3"/>
</dbReference>
<organism evidence="5 6">
    <name type="scientific">Treponema ruminis</name>
    <dbReference type="NCBI Taxonomy" id="744515"/>
    <lineage>
        <taxon>Bacteria</taxon>
        <taxon>Pseudomonadati</taxon>
        <taxon>Spirochaetota</taxon>
        <taxon>Spirochaetia</taxon>
        <taxon>Spirochaetales</taxon>
        <taxon>Treponemataceae</taxon>
        <taxon>Treponema</taxon>
    </lineage>
</organism>
<keyword evidence="2 3" id="KW-0802">TPR repeat</keyword>
<dbReference type="GO" id="GO:0004519">
    <property type="term" value="F:endonuclease activity"/>
    <property type="evidence" value="ECO:0007669"/>
    <property type="project" value="InterPro"/>
</dbReference>
<name>A0A7W8G888_9SPIR</name>
<evidence type="ECO:0000313" key="5">
    <source>
        <dbReference type="EMBL" id="MBB5225641.1"/>
    </source>
</evidence>
<evidence type="ECO:0000256" key="1">
    <source>
        <dbReference type="ARBA" id="ARBA00022737"/>
    </source>
</evidence>
<dbReference type="EMBL" id="JACHFQ010000003">
    <property type="protein sequence ID" value="MBB5225641.1"/>
    <property type="molecule type" value="Genomic_DNA"/>
</dbReference>
<dbReference type="AlphaFoldDB" id="A0A7W8G888"/>
<evidence type="ECO:0000256" key="2">
    <source>
        <dbReference type="ARBA" id="ARBA00022803"/>
    </source>
</evidence>
<dbReference type="Pfam" id="PF13432">
    <property type="entry name" value="TPR_16"/>
    <property type="match status" value="2"/>
</dbReference>
<protein>
    <submittedName>
        <fullName evidence="5">Tetratricopeptide (TPR) repeat protein</fullName>
    </submittedName>
</protein>
<proteinExistence type="predicted"/>
<reference evidence="5 6" key="1">
    <citation type="submission" date="2020-08" db="EMBL/GenBank/DDBJ databases">
        <title>Genomic Encyclopedia of Type Strains, Phase IV (KMG-IV): sequencing the most valuable type-strain genomes for metagenomic binning, comparative biology and taxonomic classification.</title>
        <authorList>
            <person name="Goeker M."/>
        </authorList>
    </citation>
    <scope>NUCLEOTIDE SEQUENCE [LARGE SCALE GENOMIC DNA]</scope>
    <source>
        <strain evidence="5 6">DSM 103462</strain>
    </source>
</reference>
<dbReference type="Proteomes" id="UP000518887">
    <property type="component" value="Unassembled WGS sequence"/>
</dbReference>